<feature type="chain" id="PRO_5033047367" evidence="1">
    <location>
        <begin position="25"/>
        <end position="650"/>
    </location>
</feature>
<dbReference type="OrthoDB" id="9801383at2"/>
<dbReference type="Pfam" id="PF05787">
    <property type="entry name" value="PhoX"/>
    <property type="match status" value="1"/>
</dbReference>
<feature type="signal peptide" evidence="1">
    <location>
        <begin position="1"/>
        <end position="24"/>
    </location>
</feature>
<comment type="caution">
    <text evidence="2">The sequence shown here is derived from an EMBL/GenBank/DDBJ whole genome shotgun (WGS) entry which is preliminary data.</text>
</comment>
<reference evidence="2 3" key="1">
    <citation type="submission" date="2020-01" db="EMBL/GenBank/DDBJ databases">
        <title>Whole genome sequence of Heliobacterium gestii DSM 11169.</title>
        <authorList>
            <person name="Kyndt J.A."/>
            <person name="Meyer T.E."/>
        </authorList>
    </citation>
    <scope>NUCLEOTIDE SEQUENCE [LARGE SCALE GENOMIC DNA]</scope>
    <source>
        <strain evidence="2 3">DSM 11169</strain>
    </source>
</reference>
<accession>A0A845LCU7</accession>
<evidence type="ECO:0000313" key="2">
    <source>
        <dbReference type="EMBL" id="MZP44492.1"/>
    </source>
</evidence>
<name>A0A845LCU7_HELGE</name>
<sequence length="650" mass="70568">MGNKFLSLALTAGLMLPAVTPAVAATPAIQSVQFKGMPAPTTVEEMAKPYSTASVEVTYAGGAKKTFPLSYKELYKTSDGLISLKGKKIAAGTPLDVKGNPITDKSVTDLPVTYVSDCPDANSLLQPIDKNLYLVTHLEYTSVDSTGHDAWRRIPASMVLSKLDQDKKTGELKVAKADKIDVSSIDGIWVPCNGSLSPWNSHLSSEEYEPDARQFELEENLPADEKANRIHKGEFDRNNTREFARLYFGVESKANPYLYGFPSEVTVSADGKAKVVKHYSLGRRSNELMVVMPDNRTAFFGDDGDYTMLFMYVADKEKDLTSGALYAARFTQTGTENGGSGNLTWIKLGHATDSEVRTLIDKGVKFSDIFETASEPQEGFTAVKQYSSERSEYKRVEYLKVKPGMEKAAAFLEPRRFGAILGATSEWNKMEGLAINKKDKVLYVAISDQSKGMEKDSKGEDPTDHIQLPKRKSGVTYAMKLTGSQQDLAGNAIPSAYVGASIAGLIIGEDLKEADAYGNTANVDKIASPDNLSYSEELRTLFIGEDSSLHVNNYVWAYNIDTGALSRILSVPAGAEATGLSFANDRNGFAYIMSNFQHPGDEVAKKKITAVDPQALMNALAASPYGILKSGGVGYIQGLPSLTSMVNTSK</sequence>
<dbReference type="EMBL" id="WXEX01000017">
    <property type="protein sequence ID" value="MZP44492.1"/>
    <property type="molecule type" value="Genomic_DNA"/>
</dbReference>
<protein>
    <submittedName>
        <fullName evidence="2">DUF839 domain-containing protein</fullName>
    </submittedName>
</protein>
<dbReference type="RefSeq" id="WP_161263059.1">
    <property type="nucleotide sequence ID" value="NZ_JAFBDC010000018.1"/>
</dbReference>
<dbReference type="AlphaFoldDB" id="A0A845LCU7"/>
<dbReference type="PANTHER" id="PTHR35399">
    <property type="entry name" value="SLR8030 PROTEIN"/>
    <property type="match status" value="1"/>
</dbReference>
<evidence type="ECO:0000256" key="1">
    <source>
        <dbReference type="SAM" id="SignalP"/>
    </source>
</evidence>
<keyword evidence="3" id="KW-1185">Reference proteome</keyword>
<dbReference type="Proteomes" id="UP000471031">
    <property type="component" value="Unassembled WGS sequence"/>
</dbReference>
<evidence type="ECO:0000313" key="3">
    <source>
        <dbReference type="Proteomes" id="UP000471031"/>
    </source>
</evidence>
<proteinExistence type="predicted"/>
<keyword evidence="1" id="KW-0732">Signal</keyword>
<organism evidence="2 3">
    <name type="scientific">Heliomicrobium gestii</name>
    <name type="common">Heliobacterium gestii</name>
    <dbReference type="NCBI Taxonomy" id="2699"/>
    <lineage>
        <taxon>Bacteria</taxon>
        <taxon>Bacillati</taxon>
        <taxon>Bacillota</taxon>
        <taxon>Clostridia</taxon>
        <taxon>Eubacteriales</taxon>
        <taxon>Heliobacteriaceae</taxon>
        <taxon>Heliomicrobium</taxon>
    </lineage>
</organism>
<gene>
    <name evidence="2" type="ORF">GTO89_15780</name>
</gene>
<dbReference type="PANTHER" id="PTHR35399:SF2">
    <property type="entry name" value="DUF839 DOMAIN-CONTAINING PROTEIN"/>
    <property type="match status" value="1"/>
</dbReference>
<dbReference type="InterPro" id="IPR008557">
    <property type="entry name" value="PhoX"/>
</dbReference>